<evidence type="ECO:0000256" key="1">
    <source>
        <dbReference type="ARBA" id="ARBA00022801"/>
    </source>
</evidence>
<gene>
    <name evidence="3" type="ORF">K1X11_002810</name>
</gene>
<dbReference type="PANTHER" id="PTHR46118:SF4">
    <property type="entry name" value="PROTEIN ABHD11"/>
    <property type="match status" value="1"/>
</dbReference>
<dbReference type="PRINTS" id="PR00111">
    <property type="entry name" value="ABHYDROLASE"/>
</dbReference>
<dbReference type="PANTHER" id="PTHR46118">
    <property type="entry name" value="PROTEIN ABHD11"/>
    <property type="match status" value="1"/>
</dbReference>
<keyword evidence="1 3" id="KW-0378">Hydrolase</keyword>
<reference evidence="3 4" key="1">
    <citation type="submission" date="2023-12" db="EMBL/GenBank/DDBJ databases">
        <title>Description of an unclassified Opitutus bacterium of Verrucomicrobiota.</title>
        <authorList>
            <person name="Zhang D.-F."/>
        </authorList>
    </citation>
    <scope>NUCLEOTIDE SEQUENCE [LARGE SCALE GENOMIC DNA]</scope>
    <source>
        <strain evidence="3 4">WL0086</strain>
    </source>
</reference>
<dbReference type="RefSeq" id="WP_225919629.1">
    <property type="nucleotide sequence ID" value="NZ_CP139781.1"/>
</dbReference>
<protein>
    <submittedName>
        <fullName evidence="3">Alpha/beta fold hydrolase</fullName>
    </submittedName>
</protein>
<dbReference type="Proteomes" id="UP000738431">
    <property type="component" value="Chromosome"/>
</dbReference>
<accession>A0ABZ1C9E3</accession>
<evidence type="ECO:0000313" key="3">
    <source>
        <dbReference type="EMBL" id="WRQ88319.1"/>
    </source>
</evidence>
<dbReference type="Pfam" id="PF00561">
    <property type="entry name" value="Abhydrolase_1"/>
    <property type="match status" value="1"/>
</dbReference>
<keyword evidence="4" id="KW-1185">Reference proteome</keyword>
<sequence length="281" mass="31092">MNFYSLRTTRYSLLPDVVELFSRDLGGEGGAPMVVLHGMLGSSRNWLGAGRELAERGWHVHALDLRNHGRSPHAEPMNYEAMVEDVVAWLDARELPQVDLVGHSMGGKLAMLLAARQPERVKRLVVVDIAPKDYLSREHRAEFAAMHELRLSEVRSRGDAEMKMEARVADWSMRKFLTTNLERDEPNGGWRWIINLPAISAALPVLEKNPLQDGDRFAGPTLFAAGGKSRYIGAGDVGAIQQFFPAAEIEFIADSGHNPHMEAREALVAAIVAHRDATADA</sequence>
<dbReference type="SUPFAM" id="SSF53474">
    <property type="entry name" value="alpha/beta-Hydrolases"/>
    <property type="match status" value="1"/>
</dbReference>
<dbReference type="EMBL" id="CP139781">
    <property type="protein sequence ID" value="WRQ88319.1"/>
    <property type="molecule type" value="Genomic_DNA"/>
</dbReference>
<dbReference type="GO" id="GO:0016787">
    <property type="term" value="F:hydrolase activity"/>
    <property type="evidence" value="ECO:0007669"/>
    <property type="project" value="UniProtKB-KW"/>
</dbReference>
<evidence type="ECO:0000259" key="2">
    <source>
        <dbReference type="Pfam" id="PF00561"/>
    </source>
</evidence>
<name>A0ABZ1C9E3_9BACT</name>
<dbReference type="InterPro" id="IPR000073">
    <property type="entry name" value="AB_hydrolase_1"/>
</dbReference>
<dbReference type="InterPro" id="IPR029058">
    <property type="entry name" value="AB_hydrolase_fold"/>
</dbReference>
<dbReference type="Gene3D" id="3.40.50.1820">
    <property type="entry name" value="alpha/beta hydrolase"/>
    <property type="match status" value="1"/>
</dbReference>
<feature type="domain" description="AB hydrolase-1" evidence="2">
    <location>
        <begin position="32"/>
        <end position="262"/>
    </location>
</feature>
<proteinExistence type="predicted"/>
<evidence type="ECO:0000313" key="4">
    <source>
        <dbReference type="Proteomes" id="UP000738431"/>
    </source>
</evidence>
<organism evidence="3 4">
    <name type="scientific">Actomonas aquatica</name>
    <dbReference type="NCBI Taxonomy" id="2866162"/>
    <lineage>
        <taxon>Bacteria</taxon>
        <taxon>Pseudomonadati</taxon>
        <taxon>Verrucomicrobiota</taxon>
        <taxon>Opitutia</taxon>
        <taxon>Opitutales</taxon>
        <taxon>Opitutaceae</taxon>
        <taxon>Actomonas</taxon>
    </lineage>
</organism>